<dbReference type="InterPro" id="IPR003400">
    <property type="entry name" value="ExbD"/>
</dbReference>
<evidence type="ECO:0000256" key="5">
    <source>
        <dbReference type="ARBA" id="ARBA00022989"/>
    </source>
</evidence>
<dbReference type="OrthoDB" id="281590at2"/>
<evidence type="ECO:0000256" key="7">
    <source>
        <dbReference type="RuleBase" id="RU003879"/>
    </source>
</evidence>
<keyword evidence="7" id="KW-0813">Transport</keyword>
<dbReference type="GO" id="GO:0022857">
    <property type="term" value="F:transmembrane transporter activity"/>
    <property type="evidence" value="ECO:0007669"/>
    <property type="project" value="InterPro"/>
</dbReference>
<dbReference type="EMBL" id="CP002546">
    <property type="protein sequence ID" value="ADY61980.1"/>
    <property type="molecule type" value="Genomic_DNA"/>
</dbReference>
<keyword evidence="6 8" id="KW-0472">Membrane</keyword>
<dbReference type="Pfam" id="PF02472">
    <property type="entry name" value="ExbD"/>
    <property type="match status" value="1"/>
</dbReference>
<evidence type="ECO:0000313" key="10">
    <source>
        <dbReference type="Proteomes" id="UP000006860"/>
    </source>
</evidence>
<evidence type="ECO:0000256" key="6">
    <source>
        <dbReference type="ARBA" id="ARBA00023136"/>
    </source>
</evidence>
<protein>
    <submittedName>
        <fullName evidence="9">Biopolymer transport protein ExbD/TolR</fullName>
    </submittedName>
</protein>
<feature type="transmembrane region" description="Helical" evidence="8">
    <location>
        <begin position="21"/>
        <end position="42"/>
    </location>
</feature>
<dbReference type="HOGENOM" id="CLU_085305_3_0_0"/>
<dbReference type="PANTHER" id="PTHR30558:SF3">
    <property type="entry name" value="BIOPOLYMER TRANSPORT PROTEIN EXBD-RELATED"/>
    <property type="match status" value="1"/>
</dbReference>
<sequence length="153" mass="17016">MRIRSSINRERDLGDSQTMTPMIDIVFLLLVFFVCVATDRVVEHDLPTELAGGGVTAESTEQQDSWITEIRVKVYPDAAAQQAIIEMNGRQFDDEEQFRQTLVSLADVSRESPVILDIDSAVEVGDVIKVYDACRAAKFTSINFAMRADELAG</sequence>
<organism evidence="9 10">
    <name type="scientific">Rubinisphaera brasiliensis (strain ATCC 49424 / DSM 5305 / JCM 21570 / IAM 15109 / NBRC 103401 / IFAM 1448)</name>
    <name type="common">Planctomyces brasiliensis</name>
    <dbReference type="NCBI Taxonomy" id="756272"/>
    <lineage>
        <taxon>Bacteria</taxon>
        <taxon>Pseudomonadati</taxon>
        <taxon>Planctomycetota</taxon>
        <taxon>Planctomycetia</taxon>
        <taxon>Planctomycetales</taxon>
        <taxon>Planctomycetaceae</taxon>
        <taxon>Rubinisphaera</taxon>
    </lineage>
</organism>
<reference evidence="10" key="1">
    <citation type="submission" date="2011-02" db="EMBL/GenBank/DDBJ databases">
        <title>The complete genome of Planctomyces brasiliensis DSM 5305.</title>
        <authorList>
            <person name="Lucas S."/>
            <person name="Copeland A."/>
            <person name="Lapidus A."/>
            <person name="Bruce D."/>
            <person name="Goodwin L."/>
            <person name="Pitluck S."/>
            <person name="Kyrpides N."/>
            <person name="Mavromatis K."/>
            <person name="Pagani I."/>
            <person name="Ivanova N."/>
            <person name="Ovchinnikova G."/>
            <person name="Lu M."/>
            <person name="Detter J.C."/>
            <person name="Han C."/>
            <person name="Land M."/>
            <person name="Hauser L."/>
            <person name="Markowitz V."/>
            <person name="Cheng J.-F."/>
            <person name="Hugenholtz P."/>
            <person name="Woyke T."/>
            <person name="Wu D."/>
            <person name="Tindall B."/>
            <person name="Pomrenke H.G."/>
            <person name="Brambilla E."/>
            <person name="Klenk H.-P."/>
            <person name="Eisen J.A."/>
        </authorList>
    </citation>
    <scope>NUCLEOTIDE SEQUENCE [LARGE SCALE GENOMIC DNA]</scope>
    <source>
        <strain evidence="10">ATCC 49424 / DSM 5305 / JCM 21570 / NBRC 103401 / IFAM 1448</strain>
    </source>
</reference>
<dbReference type="KEGG" id="pbs:Plabr_4407"/>
<comment type="similarity">
    <text evidence="2 7">Belongs to the ExbD/TolR family.</text>
</comment>
<dbReference type="RefSeq" id="WP_013630685.1">
    <property type="nucleotide sequence ID" value="NC_015174.1"/>
</dbReference>
<dbReference type="GO" id="GO:0015031">
    <property type="term" value="P:protein transport"/>
    <property type="evidence" value="ECO:0007669"/>
    <property type="project" value="UniProtKB-KW"/>
</dbReference>
<dbReference type="eggNOG" id="COG0848">
    <property type="taxonomic scope" value="Bacteria"/>
</dbReference>
<dbReference type="Proteomes" id="UP000006860">
    <property type="component" value="Chromosome"/>
</dbReference>
<keyword evidence="4 7" id="KW-0812">Transmembrane</keyword>
<evidence type="ECO:0000256" key="3">
    <source>
        <dbReference type="ARBA" id="ARBA00022475"/>
    </source>
</evidence>
<gene>
    <name evidence="9" type="ordered locus">Plabr_4407</name>
</gene>
<dbReference type="AlphaFoldDB" id="F0SKJ9"/>
<proteinExistence type="inferred from homology"/>
<comment type="subcellular location">
    <subcellularLocation>
        <location evidence="1">Cell membrane</location>
        <topology evidence="1">Single-pass membrane protein</topology>
    </subcellularLocation>
    <subcellularLocation>
        <location evidence="7">Cell membrane</location>
        <topology evidence="7">Single-pass type II membrane protein</topology>
    </subcellularLocation>
</comment>
<evidence type="ECO:0000256" key="2">
    <source>
        <dbReference type="ARBA" id="ARBA00005811"/>
    </source>
</evidence>
<dbReference type="GO" id="GO:0005886">
    <property type="term" value="C:plasma membrane"/>
    <property type="evidence" value="ECO:0007669"/>
    <property type="project" value="UniProtKB-SubCell"/>
</dbReference>
<dbReference type="Gene3D" id="3.30.420.270">
    <property type="match status" value="1"/>
</dbReference>
<evidence type="ECO:0000256" key="1">
    <source>
        <dbReference type="ARBA" id="ARBA00004162"/>
    </source>
</evidence>
<evidence type="ECO:0000313" key="9">
    <source>
        <dbReference type="EMBL" id="ADY61980.1"/>
    </source>
</evidence>
<keyword evidence="3" id="KW-1003">Cell membrane</keyword>
<keyword evidence="5 8" id="KW-1133">Transmembrane helix</keyword>
<name>F0SKJ9_RUBBR</name>
<dbReference type="STRING" id="756272.Plabr_4407"/>
<dbReference type="PANTHER" id="PTHR30558">
    <property type="entry name" value="EXBD MEMBRANE COMPONENT OF PMF-DRIVEN MACROMOLECULE IMPORT SYSTEM"/>
    <property type="match status" value="1"/>
</dbReference>
<evidence type="ECO:0000256" key="8">
    <source>
        <dbReference type="SAM" id="Phobius"/>
    </source>
</evidence>
<keyword evidence="10" id="KW-1185">Reference proteome</keyword>
<accession>F0SKJ9</accession>
<keyword evidence="7" id="KW-0653">Protein transport</keyword>
<evidence type="ECO:0000256" key="4">
    <source>
        <dbReference type="ARBA" id="ARBA00022692"/>
    </source>
</evidence>